<gene>
    <name evidence="2" type="ORF">DI595_00120</name>
</gene>
<sequence>MTRHKILYALAMPLMFIRFVADTVFDLFVTPVSYLVKTTRVHAAFNLFAPIKLITLRVIEQLKPVYRESYLTNGLNLDNRLRPA</sequence>
<keyword evidence="1" id="KW-0812">Transmembrane</keyword>
<protein>
    <submittedName>
        <fullName evidence="2">Uncharacterized protein</fullName>
    </submittedName>
</protein>
<keyword evidence="1" id="KW-1133">Transmembrane helix</keyword>
<organism evidence="2 3">
    <name type="scientific">Agrobacterium fabrum</name>
    <dbReference type="NCBI Taxonomy" id="1176649"/>
    <lineage>
        <taxon>Bacteria</taxon>
        <taxon>Pseudomonadati</taxon>
        <taxon>Pseudomonadota</taxon>
        <taxon>Alphaproteobacteria</taxon>
        <taxon>Hyphomicrobiales</taxon>
        <taxon>Rhizobiaceae</taxon>
        <taxon>Rhizobium/Agrobacterium group</taxon>
        <taxon>Agrobacterium</taxon>
        <taxon>Agrobacterium tumefaciens complex</taxon>
    </lineage>
</organism>
<proteinExistence type="predicted"/>
<dbReference type="AlphaFoldDB" id="A0A2W5FKL1"/>
<dbReference type="Proteomes" id="UP000249769">
    <property type="component" value="Unassembled WGS sequence"/>
</dbReference>
<evidence type="ECO:0000313" key="2">
    <source>
        <dbReference type="EMBL" id="PZP54340.1"/>
    </source>
</evidence>
<evidence type="ECO:0000256" key="1">
    <source>
        <dbReference type="SAM" id="Phobius"/>
    </source>
</evidence>
<reference evidence="2 3" key="1">
    <citation type="submission" date="2017-08" db="EMBL/GenBank/DDBJ databases">
        <title>Infants hospitalized years apart are colonized by the same room-sourced microbial strains.</title>
        <authorList>
            <person name="Brooks B."/>
            <person name="Olm M.R."/>
            <person name="Firek B.A."/>
            <person name="Baker R."/>
            <person name="Thomas B.C."/>
            <person name="Morowitz M.J."/>
            <person name="Banfield J.F."/>
        </authorList>
    </citation>
    <scope>NUCLEOTIDE SEQUENCE [LARGE SCALE GENOMIC DNA]</scope>
    <source>
        <strain evidence="2">S2_009_000_R2_73</strain>
    </source>
</reference>
<feature type="transmembrane region" description="Helical" evidence="1">
    <location>
        <begin position="7"/>
        <end position="29"/>
    </location>
</feature>
<keyword evidence="1" id="KW-0472">Membrane</keyword>
<evidence type="ECO:0000313" key="3">
    <source>
        <dbReference type="Proteomes" id="UP000249769"/>
    </source>
</evidence>
<dbReference type="EMBL" id="QFOL01000001">
    <property type="protein sequence ID" value="PZP54340.1"/>
    <property type="molecule type" value="Genomic_DNA"/>
</dbReference>
<comment type="caution">
    <text evidence="2">The sequence shown here is derived from an EMBL/GenBank/DDBJ whole genome shotgun (WGS) entry which is preliminary data.</text>
</comment>
<name>A0A2W5FKL1_9HYPH</name>
<accession>A0A2W5FKL1</accession>